<comment type="subcellular location">
    <subcellularLocation>
        <location evidence="1">Membrane</location>
    </subcellularLocation>
</comment>
<dbReference type="GO" id="GO:0016020">
    <property type="term" value="C:membrane"/>
    <property type="evidence" value="ECO:0007669"/>
    <property type="project" value="UniProtKB-SubCell"/>
</dbReference>
<accession>G0UBS9</accession>
<evidence type="ECO:0000256" key="3">
    <source>
        <dbReference type="ARBA" id="ARBA00022989"/>
    </source>
</evidence>
<dbReference type="VEuPathDB" id="TriTrypDB:TvY486_1107610"/>
<evidence type="ECO:0000256" key="1">
    <source>
        <dbReference type="ARBA" id="ARBA00004370"/>
    </source>
</evidence>
<evidence type="ECO:0000313" key="8">
    <source>
        <dbReference type="EMBL" id="CCC53277.1"/>
    </source>
</evidence>
<dbReference type="PANTHER" id="PTHR10984">
    <property type="entry name" value="ENDOPLASMIC RETICULUM-GOLGI INTERMEDIATE COMPARTMENT PROTEIN"/>
    <property type="match status" value="1"/>
</dbReference>
<evidence type="ECO:0000259" key="7">
    <source>
        <dbReference type="Pfam" id="PF13850"/>
    </source>
</evidence>
<dbReference type="AlphaFoldDB" id="G0UBS9"/>
<feature type="transmembrane region" description="Helical" evidence="5">
    <location>
        <begin position="365"/>
        <end position="388"/>
    </location>
</feature>
<dbReference type="InterPro" id="IPR045888">
    <property type="entry name" value="Erv"/>
</dbReference>
<name>G0UBS9_TRYVY</name>
<evidence type="ECO:0000259" key="6">
    <source>
        <dbReference type="Pfam" id="PF07970"/>
    </source>
</evidence>
<evidence type="ECO:0000256" key="5">
    <source>
        <dbReference type="SAM" id="Phobius"/>
    </source>
</evidence>
<evidence type="ECO:0000256" key="4">
    <source>
        <dbReference type="ARBA" id="ARBA00023136"/>
    </source>
</evidence>
<dbReference type="InterPro" id="IPR039542">
    <property type="entry name" value="Erv_N"/>
</dbReference>
<dbReference type="InterPro" id="IPR012936">
    <property type="entry name" value="Erv_C"/>
</dbReference>
<dbReference type="GO" id="GO:0030134">
    <property type="term" value="C:COPII-coated ER to Golgi transport vesicle"/>
    <property type="evidence" value="ECO:0007669"/>
    <property type="project" value="TreeGrafter"/>
</dbReference>
<sequence>MIGLKGKSLTLDADSVPSTSFLKKFEAFDFFPKPKEDYRRSQTTVGALVSVVTLALILLLVLWEGVAYIYGRDAYRTELAVDTSLTKEVVFNIDISFPQERCNELFLDVFDATGSTRFNVTMNVHKTPLDASGKSVFVGERHFHTDYTVPQYNAKFDPTSPKFCGKCFVGRKYSYLQQPETPCRNTCEQVMEEFERRKLAKPSKSTVEQCIGELSEENPGCNYRGSLKLKKASGTLIFAPKMFENVFRINDLMQFNASHVINKLSIGDDLVRRFSKRGVYFPLNNQRFVTTKQFAQVRYFMKIVPTTYISDNTANPVASTYEYSVQWDHRQVPLGSGEIPSVVFSFDFSSMQVNNYFQRPSFCHFIVSLCGIVGGLFVVLGMVDGLVARVLRLL</sequence>
<dbReference type="Pfam" id="PF13850">
    <property type="entry name" value="ERGIC_N"/>
    <property type="match status" value="1"/>
</dbReference>
<dbReference type="GO" id="GO:0005783">
    <property type="term" value="C:endoplasmic reticulum"/>
    <property type="evidence" value="ECO:0007669"/>
    <property type="project" value="TreeGrafter"/>
</dbReference>
<keyword evidence="3 5" id="KW-1133">Transmembrane helix</keyword>
<keyword evidence="4 5" id="KW-0472">Membrane</keyword>
<keyword evidence="2 5" id="KW-0812">Transmembrane</keyword>
<evidence type="ECO:0008006" key="9">
    <source>
        <dbReference type="Google" id="ProtNLM"/>
    </source>
</evidence>
<feature type="domain" description="Endoplasmic reticulum vesicle transporter N-terminal" evidence="7">
    <location>
        <begin position="26"/>
        <end position="116"/>
    </location>
</feature>
<gene>
    <name evidence="8" type="ORF">TVY486_1107610</name>
</gene>
<proteinExistence type="predicted"/>
<feature type="domain" description="Endoplasmic reticulum vesicle transporter C-terminal" evidence="6">
    <location>
        <begin position="178"/>
        <end position="384"/>
    </location>
</feature>
<protein>
    <recommendedName>
        <fullName evidence="9">ERGIC and golgi family 3</fullName>
    </recommendedName>
</protein>
<organism evidence="8">
    <name type="scientific">Trypanosoma vivax (strain Y486)</name>
    <dbReference type="NCBI Taxonomy" id="1055687"/>
    <lineage>
        <taxon>Eukaryota</taxon>
        <taxon>Discoba</taxon>
        <taxon>Euglenozoa</taxon>
        <taxon>Kinetoplastea</taxon>
        <taxon>Metakinetoplastina</taxon>
        <taxon>Trypanosomatida</taxon>
        <taxon>Trypanosomatidae</taxon>
        <taxon>Trypanosoma</taxon>
        <taxon>Duttonella</taxon>
    </lineage>
</organism>
<dbReference type="EMBL" id="HE573027">
    <property type="protein sequence ID" value="CCC53277.1"/>
    <property type="molecule type" value="Genomic_DNA"/>
</dbReference>
<dbReference type="PANTHER" id="PTHR10984:SF27">
    <property type="match status" value="1"/>
</dbReference>
<dbReference type="Pfam" id="PF07970">
    <property type="entry name" value="COPIIcoated_ERV"/>
    <property type="match status" value="1"/>
</dbReference>
<feature type="transmembrane region" description="Helical" evidence="5">
    <location>
        <begin position="45"/>
        <end position="70"/>
    </location>
</feature>
<evidence type="ECO:0000256" key="2">
    <source>
        <dbReference type="ARBA" id="ARBA00022692"/>
    </source>
</evidence>
<reference evidence="8" key="1">
    <citation type="journal article" date="2012" name="Proc. Natl. Acad. Sci. U.S.A.">
        <title>Antigenic diversity is generated by distinct evolutionary mechanisms in African trypanosome species.</title>
        <authorList>
            <person name="Jackson A.P."/>
            <person name="Berry A."/>
            <person name="Aslett M."/>
            <person name="Allison H.C."/>
            <person name="Burton P."/>
            <person name="Vavrova-Anderson J."/>
            <person name="Brown R."/>
            <person name="Browne H."/>
            <person name="Corton N."/>
            <person name="Hauser H."/>
            <person name="Gamble J."/>
            <person name="Gilderthorp R."/>
            <person name="Marcello L."/>
            <person name="McQuillan J."/>
            <person name="Otto T.D."/>
            <person name="Quail M.A."/>
            <person name="Sanders M.J."/>
            <person name="van Tonder A."/>
            <person name="Ginger M.L."/>
            <person name="Field M.C."/>
            <person name="Barry J.D."/>
            <person name="Hertz-Fowler C."/>
            <person name="Berriman M."/>
        </authorList>
    </citation>
    <scope>NUCLEOTIDE SEQUENCE</scope>
    <source>
        <strain evidence="8">Y486</strain>
    </source>
</reference>